<dbReference type="GO" id="GO:0000408">
    <property type="term" value="C:EKC/KEOPS complex"/>
    <property type="evidence" value="ECO:0007669"/>
    <property type="project" value="TreeGrafter"/>
</dbReference>
<dbReference type="PANTHER" id="PTHR31283:SF5">
    <property type="entry name" value="EKC_KEOPS COMPLEX SUBUNIT LAGE3"/>
    <property type="match status" value="1"/>
</dbReference>
<keyword evidence="5" id="KW-0819">tRNA processing</keyword>
<keyword evidence="4" id="KW-0963">Cytoplasm</keyword>
<evidence type="ECO:0000256" key="1">
    <source>
        <dbReference type="ARBA" id="ARBA00004123"/>
    </source>
</evidence>
<gene>
    <name evidence="7" type="ORF">GGI15_004381</name>
</gene>
<keyword evidence="8" id="KW-1185">Reference proteome</keyword>
<evidence type="ECO:0000256" key="3">
    <source>
        <dbReference type="ARBA" id="ARBA00007073"/>
    </source>
</evidence>
<organism evidence="7 8">
    <name type="scientific">Coemansia interrupta</name>
    <dbReference type="NCBI Taxonomy" id="1126814"/>
    <lineage>
        <taxon>Eukaryota</taxon>
        <taxon>Fungi</taxon>
        <taxon>Fungi incertae sedis</taxon>
        <taxon>Zoopagomycota</taxon>
        <taxon>Kickxellomycotina</taxon>
        <taxon>Kickxellomycetes</taxon>
        <taxon>Kickxellales</taxon>
        <taxon>Kickxellaceae</taxon>
        <taxon>Coemansia</taxon>
    </lineage>
</organism>
<evidence type="ECO:0000313" key="8">
    <source>
        <dbReference type="Proteomes" id="UP001140172"/>
    </source>
</evidence>
<dbReference type="Proteomes" id="UP001140172">
    <property type="component" value="Unassembled WGS sequence"/>
</dbReference>
<evidence type="ECO:0000256" key="6">
    <source>
        <dbReference type="ARBA" id="ARBA00023242"/>
    </source>
</evidence>
<dbReference type="InterPro" id="IPR015419">
    <property type="entry name" value="CTAG/Pcc1"/>
</dbReference>
<protein>
    <recommendedName>
        <fullName evidence="9">Transcription factor Pcc1</fullName>
    </recommendedName>
</protein>
<evidence type="ECO:0000256" key="2">
    <source>
        <dbReference type="ARBA" id="ARBA00004496"/>
    </source>
</evidence>
<sequence>TMEAVSFPHTTKLTIPFTSARHATIACNSLSVDSELSSDKVQRTISTSDAQLLVTFSATTLRMLRVSINGFMDSLILVTKTLESFE</sequence>
<keyword evidence="6" id="KW-0539">Nucleus</keyword>
<reference evidence="7" key="1">
    <citation type="submission" date="2022-07" db="EMBL/GenBank/DDBJ databases">
        <title>Phylogenomic reconstructions and comparative analyses of Kickxellomycotina fungi.</title>
        <authorList>
            <person name="Reynolds N.K."/>
            <person name="Stajich J.E."/>
            <person name="Barry K."/>
            <person name="Grigoriev I.V."/>
            <person name="Crous P."/>
            <person name="Smith M.E."/>
        </authorList>
    </citation>
    <scope>NUCLEOTIDE SEQUENCE</scope>
    <source>
        <strain evidence="7">BCRC 34489</strain>
    </source>
</reference>
<evidence type="ECO:0008006" key="9">
    <source>
        <dbReference type="Google" id="ProtNLM"/>
    </source>
</evidence>
<name>A0A9W8H6G5_9FUNG</name>
<dbReference type="EMBL" id="JANBUM010000386">
    <property type="protein sequence ID" value="KAJ2777839.1"/>
    <property type="molecule type" value="Genomic_DNA"/>
</dbReference>
<dbReference type="Pfam" id="PF09341">
    <property type="entry name" value="Pcc1"/>
    <property type="match status" value="1"/>
</dbReference>
<dbReference type="GO" id="GO:0070525">
    <property type="term" value="P:tRNA threonylcarbamoyladenosine metabolic process"/>
    <property type="evidence" value="ECO:0007669"/>
    <property type="project" value="TreeGrafter"/>
</dbReference>
<dbReference type="GO" id="GO:0005634">
    <property type="term" value="C:nucleus"/>
    <property type="evidence" value="ECO:0007669"/>
    <property type="project" value="UniProtKB-SubCell"/>
</dbReference>
<comment type="similarity">
    <text evidence="3">Belongs to the CTAG/PCC1 family.</text>
</comment>
<comment type="subcellular location">
    <subcellularLocation>
        <location evidence="2">Cytoplasm</location>
    </subcellularLocation>
    <subcellularLocation>
        <location evidence="1">Nucleus</location>
    </subcellularLocation>
</comment>
<dbReference type="GO" id="GO:0008033">
    <property type="term" value="P:tRNA processing"/>
    <property type="evidence" value="ECO:0007669"/>
    <property type="project" value="UniProtKB-KW"/>
</dbReference>
<dbReference type="PANTHER" id="PTHR31283">
    <property type="entry name" value="EKC/KEOPS COMPLEX SUBUNIT PCC1 FAMILY MEMBER"/>
    <property type="match status" value="1"/>
</dbReference>
<evidence type="ECO:0000256" key="5">
    <source>
        <dbReference type="ARBA" id="ARBA00022694"/>
    </source>
</evidence>
<feature type="non-terminal residue" evidence="7">
    <location>
        <position position="1"/>
    </location>
</feature>
<dbReference type="Gene3D" id="3.30.310.50">
    <property type="entry name" value="Alpha-D-phosphohexomutase, C-terminal domain"/>
    <property type="match status" value="1"/>
</dbReference>
<accession>A0A9W8H6G5</accession>
<dbReference type="FunFam" id="3.30.310.50:FF:000005">
    <property type="entry name" value="L antigen family member 3"/>
    <property type="match status" value="1"/>
</dbReference>
<proteinExistence type="inferred from homology"/>
<comment type="caution">
    <text evidence="7">The sequence shown here is derived from an EMBL/GenBank/DDBJ whole genome shotgun (WGS) entry which is preliminary data.</text>
</comment>
<dbReference type="OrthoDB" id="10025739at2759"/>
<evidence type="ECO:0000256" key="4">
    <source>
        <dbReference type="ARBA" id="ARBA00022490"/>
    </source>
</evidence>
<evidence type="ECO:0000313" key="7">
    <source>
        <dbReference type="EMBL" id="KAJ2777839.1"/>
    </source>
</evidence>
<dbReference type="GO" id="GO:0005737">
    <property type="term" value="C:cytoplasm"/>
    <property type="evidence" value="ECO:0007669"/>
    <property type="project" value="UniProtKB-SubCell"/>
</dbReference>
<dbReference type="AlphaFoldDB" id="A0A9W8H6G5"/>